<accession>A0A212KAL3</accession>
<evidence type="ECO:0000313" key="5">
    <source>
        <dbReference type="EMBL" id="SBW08720.1"/>
    </source>
</evidence>
<evidence type="ECO:0000256" key="3">
    <source>
        <dbReference type="ARBA" id="ARBA00046345"/>
    </source>
</evidence>
<dbReference type="SUPFAM" id="SSF52540">
    <property type="entry name" value="P-loop containing nucleoside triphosphate hydrolases"/>
    <property type="match status" value="1"/>
</dbReference>
<evidence type="ECO:0000256" key="2">
    <source>
        <dbReference type="ARBA" id="ARBA00022840"/>
    </source>
</evidence>
<dbReference type="Pfam" id="PF02562">
    <property type="entry name" value="PhoH"/>
    <property type="match status" value="1"/>
</dbReference>
<dbReference type="GO" id="GO:0005829">
    <property type="term" value="C:cytosol"/>
    <property type="evidence" value="ECO:0007669"/>
    <property type="project" value="TreeGrafter"/>
</dbReference>
<evidence type="ECO:0000259" key="4">
    <source>
        <dbReference type="SMART" id="SM00670"/>
    </source>
</evidence>
<comment type="similarity">
    <text evidence="3">In the N-terminal section; belongs to the PINc/VapC protein family.</text>
</comment>
<evidence type="ECO:0000256" key="1">
    <source>
        <dbReference type="ARBA" id="ARBA00022741"/>
    </source>
</evidence>
<dbReference type="InterPro" id="IPR051451">
    <property type="entry name" value="PhoH2-like"/>
</dbReference>
<proteinExistence type="inferred from homology"/>
<dbReference type="CDD" id="cd09883">
    <property type="entry name" value="PIN_VapC_PhoHL-ATPase"/>
    <property type="match status" value="1"/>
</dbReference>
<protein>
    <recommendedName>
        <fullName evidence="4">PIN domain-containing protein</fullName>
    </recommendedName>
</protein>
<dbReference type="Pfam" id="PF13638">
    <property type="entry name" value="PIN_4"/>
    <property type="match status" value="1"/>
</dbReference>
<dbReference type="PANTHER" id="PTHR30473">
    <property type="entry name" value="PROTEIN PHOH"/>
    <property type="match status" value="1"/>
</dbReference>
<dbReference type="InterPro" id="IPR029060">
    <property type="entry name" value="PIN-like_dom_sf"/>
</dbReference>
<dbReference type="EMBL" id="FLUN01000001">
    <property type="protein sequence ID" value="SBW08720.1"/>
    <property type="molecule type" value="Genomic_DNA"/>
</dbReference>
<name>A0A212KAL3_9FIRM</name>
<feature type="domain" description="PIN" evidence="4">
    <location>
        <begin position="3"/>
        <end position="128"/>
    </location>
</feature>
<organism evidence="5">
    <name type="scientific">uncultured Eubacteriales bacterium</name>
    <dbReference type="NCBI Taxonomy" id="172733"/>
    <lineage>
        <taxon>Bacteria</taxon>
        <taxon>Bacillati</taxon>
        <taxon>Bacillota</taxon>
        <taxon>Clostridia</taxon>
        <taxon>Eubacteriales</taxon>
        <taxon>environmental samples</taxon>
    </lineage>
</organism>
<reference evidence="5" key="1">
    <citation type="submission" date="2016-04" db="EMBL/GenBank/DDBJ databases">
        <authorList>
            <person name="Evans L.H."/>
            <person name="Alamgir A."/>
            <person name="Owens N."/>
            <person name="Weber N.D."/>
            <person name="Virtaneva K."/>
            <person name="Barbian K."/>
            <person name="Babar A."/>
            <person name="Rosenke K."/>
        </authorList>
    </citation>
    <scope>NUCLEOTIDE SEQUENCE</scope>
    <source>
        <strain evidence="5">86</strain>
    </source>
</reference>
<dbReference type="InterPro" id="IPR027417">
    <property type="entry name" value="P-loop_NTPase"/>
</dbReference>
<dbReference type="PANTHER" id="PTHR30473:SF2">
    <property type="entry name" value="PIN DOMAIN-CONTAINING PROTEIN"/>
    <property type="match status" value="1"/>
</dbReference>
<dbReference type="GO" id="GO:0005524">
    <property type="term" value="F:ATP binding"/>
    <property type="evidence" value="ECO:0007669"/>
    <property type="project" value="UniProtKB-KW"/>
</dbReference>
<keyword evidence="2" id="KW-0067">ATP-binding</keyword>
<dbReference type="Gene3D" id="3.40.50.300">
    <property type="entry name" value="P-loop containing nucleotide triphosphate hydrolases"/>
    <property type="match status" value="1"/>
</dbReference>
<dbReference type="InterPro" id="IPR002716">
    <property type="entry name" value="PIN_dom"/>
</dbReference>
<gene>
    <name evidence="5" type="ORF">KL86CLO1_12505</name>
</gene>
<dbReference type="SUPFAM" id="SSF88723">
    <property type="entry name" value="PIN domain-like"/>
    <property type="match status" value="1"/>
</dbReference>
<keyword evidence="1" id="KW-0547">Nucleotide-binding</keyword>
<dbReference type="Gene3D" id="3.40.50.1010">
    <property type="entry name" value="5'-nuclease"/>
    <property type="match status" value="1"/>
</dbReference>
<sequence>MNKTYVLDTNVLIQSPLALLSFEENDVVLPIVCLEELDKLKSDDGERGGNARECIRFLERLRLSGDLLDGVPLPGGGQLRIEANHVNVPLPGDLPESKNDNRILKICKGLSDGGTRAILVSKDILVRLKAQMMGIAAEDFTTEQAPRLTEQYTGRAIIYTTDENLQVFKKKGLSPDKVYRMDGETRTPFFPIANQFVIIRSELSEKRTLLGRFDGKRIVPLESLKKEPFGIKPRNVGQRFMQEALMQDADTAPLVIVRGVAGTAKTFYALAVGLEKVMNGGDKEYRRILITRPNVQFDSDIGFLPGSEQEKIAPFLRPVIDNLEILVDRNEKERYQDELELSDKINELFSRGFIATEALNFVRGRTITKTYLIIDEAQNLTPKQAKGIVTRVGKGTKIVLLGDPEQIDHPFLDERTNGLSYAGERMKGSPLCFQLSMQPDECERSPLAFDAAGRM</sequence>
<dbReference type="AlphaFoldDB" id="A0A212KAL3"/>
<dbReference type="InterPro" id="IPR003714">
    <property type="entry name" value="PhoH"/>
</dbReference>
<dbReference type="SMART" id="SM00670">
    <property type="entry name" value="PINc"/>
    <property type="match status" value="1"/>
</dbReference>